<sequence length="374" mass="40288">MQTIGVLALLRKERFLAISVLTTLAFYLFGDTLFGGLSSLYRLALVFFWLFSVVLGSALAVVRHAEGLAEKLGEPYGTLILTLCITSIEVVSITAIMLHGENNPTLARDTLFAVTMIVLNGMVGLSLLLGGWRYHEQYYNLQGANTYLGVIIPLGVLCLVMPDFIVTASGPPRMSAAQKIFVAAVSLGLYLAFLALQTSRHRAYFTVQNTVMDESKASDAKPSDSPLALHAILLVVYMSLVVYLAEKLAPPVDYVVETMGKPAALAGLAMAVLVATPEIVGAVRAAGRNNLQRSMNIFLGSVLSTIGLTIPAIIVISELTQHPVRLGLEHTDLLLFVLTLALCMVTFSSGRTNILQGGVHLILFLAYLFLIFAG</sequence>
<feature type="transmembrane region" description="Helical" evidence="5">
    <location>
        <begin position="177"/>
        <end position="196"/>
    </location>
</feature>
<name>A0ABW8IFC3_9GAMM</name>
<feature type="transmembrane region" description="Helical" evidence="5">
    <location>
        <begin position="227"/>
        <end position="245"/>
    </location>
</feature>
<keyword evidence="2 5" id="KW-0812">Transmembrane</keyword>
<dbReference type="Gene3D" id="1.20.1420.30">
    <property type="entry name" value="NCX, central ion-binding region"/>
    <property type="match status" value="1"/>
</dbReference>
<feature type="transmembrane region" description="Helical" evidence="5">
    <location>
        <begin position="40"/>
        <end position="64"/>
    </location>
</feature>
<feature type="domain" description="Sodium/calcium exchanger membrane region" evidence="6">
    <location>
        <begin position="44"/>
        <end position="198"/>
    </location>
</feature>
<reference evidence="7 8" key="1">
    <citation type="submission" date="2020-10" db="EMBL/GenBank/DDBJ databases">
        <title>Phylogeny of dyella-like bacteria.</title>
        <authorList>
            <person name="Fu J."/>
        </authorList>
    </citation>
    <scope>NUCLEOTIDE SEQUENCE [LARGE SCALE GENOMIC DNA]</scope>
    <source>
        <strain evidence="7 8">DHG40</strain>
    </source>
</reference>
<evidence type="ECO:0000256" key="5">
    <source>
        <dbReference type="SAM" id="Phobius"/>
    </source>
</evidence>
<feature type="transmembrane region" description="Helical" evidence="5">
    <location>
        <begin position="76"/>
        <end position="98"/>
    </location>
</feature>
<comment type="subcellular location">
    <subcellularLocation>
        <location evidence="1">Membrane</location>
        <topology evidence="1">Multi-pass membrane protein</topology>
    </subcellularLocation>
</comment>
<evidence type="ECO:0000256" key="2">
    <source>
        <dbReference type="ARBA" id="ARBA00022692"/>
    </source>
</evidence>
<evidence type="ECO:0000313" key="7">
    <source>
        <dbReference type="EMBL" id="MFK2853879.1"/>
    </source>
</evidence>
<dbReference type="InterPro" id="IPR004837">
    <property type="entry name" value="NaCa_Exmemb"/>
</dbReference>
<evidence type="ECO:0000256" key="4">
    <source>
        <dbReference type="ARBA" id="ARBA00023136"/>
    </source>
</evidence>
<dbReference type="PANTHER" id="PTHR37958:SF1">
    <property type="entry name" value="SODIUM-POTASSIUM_PROTON ANTIPORTER CHAA"/>
    <property type="match status" value="1"/>
</dbReference>
<dbReference type="RefSeq" id="WP_380017495.1">
    <property type="nucleotide sequence ID" value="NZ_JADIKI010000021.1"/>
</dbReference>
<feature type="transmembrane region" description="Helical" evidence="5">
    <location>
        <begin position="297"/>
        <end position="316"/>
    </location>
</feature>
<organism evidence="7 8">
    <name type="scientific">Dyella humi</name>
    <dbReference type="NCBI Taxonomy" id="1770547"/>
    <lineage>
        <taxon>Bacteria</taxon>
        <taxon>Pseudomonadati</taxon>
        <taxon>Pseudomonadota</taxon>
        <taxon>Gammaproteobacteria</taxon>
        <taxon>Lysobacterales</taxon>
        <taxon>Rhodanobacteraceae</taxon>
        <taxon>Dyella</taxon>
    </lineage>
</organism>
<feature type="transmembrane region" description="Helical" evidence="5">
    <location>
        <begin position="354"/>
        <end position="373"/>
    </location>
</feature>
<evidence type="ECO:0000259" key="6">
    <source>
        <dbReference type="Pfam" id="PF01699"/>
    </source>
</evidence>
<dbReference type="InterPro" id="IPR044880">
    <property type="entry name" value="NCX_ion-bd_dom_sf"/>
</dbReference>
<dbReference type="EMBL" id="JADIKI010000021">
    <property type="protein sequence ID" value="MFK2853879.1"/>
    <property type="molecule type" value="Genomic_DNA"/>
</dbReference>
<feature type="domain" description="Sodium/calcium exchanger membrane region" evidence="6">
    <location>
        <begin position="231"/>
        <end position="372"/>
    </location>
</feature>
<evidence type="ECO:0000256" key="1">
    <source>
        <dbReference type="ARBA" id="ARBA00004141"/>
    </source>
</evidence>
<feature type="transmembrane region" description="Helical" evidence="5">
    <location>
        <begin position="144"/>
        <end position="165"/>
    </location>
</feature>
<protein>
    <submittedName>
        <fullName evidence="7">Calcium:proton antiporter</fullName>
    </submittedName>
</protein>
<dbReference type="Pfam" id="PF01699">
    <property type="entry name" value="Na_Ca_ex"/>
    <property type="match status" value="2"/>
</dbReference>
<dbReference type="PANTHER" id="PTHR37958">
    <property type="entry name" value="SODIUM-POTASSIUM/PROTON ANTIPORTER CHAA"/>
    <property type="match status" value="1"/>
</dbReference>
<gene>
    <name evidence="7" type="ORF">ISP18_04685</name>
</gene>
<accession>A0ABW8IFC3</accession>
<evidence type="ECO:0000313" key="8">
    <source>
        <dbReference type="Proteomes" id="UP001620409"/>
    </source>
</evidence>
<feature type="transmembrane region" description="Helical" evidence="5">
    <location>
        <begin position="328"/>
        <end position="347"/>
    </location>
</feature>
<feature type="transmembrane region" description="Helical" evidence="5">
    <location>
        <begin position="110"/>
        <end position="132"/>
    </location>
</feature>
<dbReference type="Proteomes" id="UP001620409">
    <property type="component" value="Unassembled WGS sequence"/>
</dbReference>
<feature type="transmembrane region" description="Helical" evidence="5">
    <location>
        <begin position="15"/>
        <end position="34"/>
    </location>
</feature>
<evidence type="ECO:0000256" key="3">
    <source>
        <dbReference type="ARBA" id="ARBA00022989"/>
    </source>
</evidence>
<proteinExistence type="predicted"/>
<comment type="caution">
    <text evidence="7">The sequence shown here is derived from an EMBL/GenBank/DDBJ whole genome shotgun (WGS) entry which is preliminary data.</text>
</comment>
<keyword evidence="3 5" id="KW-1133">Transmembrane helix</keyword>
<dbReference type="InterPro" id="IPR052946">
    <property type="entry name" value="Alkaline_pH_Ca-Antiporter"/>
</dbReference>
<feature type="transmembrane region" description="Helical" evidence="5">
    <location>
        <begin position="265"/>
        <end position="285"/>
    </location>
</feature>
<keyword evidence="4 5" id="KW-0472">Membrane</keyword>
<keyword evidence="8" id="KW-1185">Reference proteome</keyword>